<protein>
    <submittedName>
        <fullName evidence="1">Glr1369 protein</fullName>
    </submittedName>
</protein>
<dbReference type="HOGENOM" id="CLU_107144_1_2_3"/>
<dbReference type="InParanoid" id="Q7NKV7"/>
<dbReference type="STRING" id="251221.gene:10758852"/>
<dbReference type="RefSeq" id="WP_011141369.1">
    <property type="nucleotide sequence ID" value="NC_005125.1"/>
</dbReference>
<dbReference type="Pfam" id="PF02082">
    <property type="entry name" value="Rrf2"/>
    <property type="match status" value="1"/>
</dbReference>
<dbReference type="AlphaFoldDB" id="Q7NKV7"/>
<dbReference type="Proteomes" id="UP000000557">
    <property type="component" value="Chromosome"/>
</dbReference>
<dbReference type="InterPro" id="IPR000944">
    <property type="entry name" value="Tscrpt_reg_Rrf2"/>
</dbReference>
<evidence type="ECO:0000313" key="2">
    <source>
        <dbReference type="Proteomes" id="UP000000557"/>
    </source>
</evidence>
<dbReference type="eggNOG" id="COG1959">
    <property type="taxonomic scope" value="Bacteria"/>
</dbReference>
<accession>Q7NKV7</accession>
<dbReference type="GO" id="GO:0003700">
    <property type="term" value="F:DNA-binding transcription factor activity"/>
    <property type="evidence" value="ECO:0000318"/>
    <property type="project" value="GO_Central"/>
</dbReference>
<dbReference type="PROSITE" id="PS51197">
    <property type="entry name" value="HTH_RRF2_2"/>
    <property type="match status" value="1"/>
</dbReference>
<dbReference type="Gene3D" id="1.10.10.10">
    <property type="entry name" value="Winged helix-like DNA-binding domain superfamily/Winged helix DNA-binding domain"/>
    <property type="match status" value="1"/>
</dbReference>
<reference evidence="1 2" key="2">
    <citation type="journal article" date="2003" name="DNA Res.">
        <title>Complete genome structure of Gloeobacter violaceus PCC 7421, a cyanobacterium that lacks thylakoids (supplement).</title>
        <authorList>
            <person name="Nakamura Y."/>
            <person name="Kaneko T."/>
            <person name="Sato S."/>
            <person name="Mimuro M."/>
            <person name="Miyashita H."/>
            <person name="Tsuchiya T."/>
            <person name="Sasamoto S."/>
            <person name="Watanabe A."/>
            <person name="Kawashima K."/>
            <person name="Kishida Y."/>
            <person name="Kiyokawa C."/>
            <person name="Kohara M."/>
            <person name="Matsumoto M."/>
            <person name="Matsuno A."/>
            <person name="Nakazaki N."/>
            <person name="Shimpo S."/>
            <person name="Takeuchi C."/>
            <person name="Yamada M."/>
            <person name="Tabata S."/>
        </authorList>
    </citation>
    <scope>NUCLEOTIDE SEQUENCE [LARGE SCALE GENOMIC DNA]</scope>
    <source>
        <strain evidence="2">ATCC 29082 / PCC 7421</strain>
    </source>
</reference>
<proteinExistence type="predicted"/>
<name>Q7NKV7_GLOVI</name>
<dbReference type="SUPFAM" id="SSF46785">
    <property type="entry name" value="Winged helix' DNA-binding domain"/>
    <property type="match status" value="1"/>
</dbReference>
<keyword evidence="2" id="KW-1185">Reference proteome</keyword>
<dbReference type="InterPro" id="IPR036390">
    <property type="entry name" value="WH_DNA-bd_sf"/>
</dbReference>
<dbReference type="PhylomeDB" id="Q7NKV7"/>
<dbReference type="InterPro" id="IPR014290">
    <property type="entry name" value="SUF_FeS_clus_asmbl_reg"/>
</dbReference>
<dbReference type="PATRIC" id="fig|251221.4.peg.1398"/>
<dbReference type="InterPro" id="IPR036388">
    <property type="entry name" value="WH-like_DNA-bd_sf"/>
</dbReference>
<evidence type="ECO:0000313" key="1">
    <source>
        <dbReference type="EMBL" id="BAC89310.1"/>
    </source>
</evidence>
<dbReference type="PROSITE" id="PS01332">
    <property type="entry name" value="HTH_RRF2_1"/>
    <property type="match status" value="1"/>
</dbReference>
<dbReference type="KEGG" id="gvi:glr1369"/>
<organism evidence="1 2">
    <name type="scientific">Gloeobacter violaceus (strain ATCC 29082 / PCC 7421)</name>
    <dbReference type="NCBI Taxonomy" id="251221"/>
    <lineage>
        <taxon>Bacteria</taxon>
        <taxon>Bacillati</taxon>
        <taxon>Cyanobacteriota</taxon>
        <taxon>Cyanophyceae</taxon>
        <taxon>Gloeobacterales</taxon>
        <taxon>Gloeobacteraceae</taxon>
        <taxon>Gloeobacter</taxon>
    </lineage>
</organism>
<dbReference type="OrthoDB" id="9808360at2"/>
<dbReference type="InterPro" id="IPR030489">
    <property type="entry name" value="TR_Rrf2-type_CS"/>
</dbReference>
<sequence>MIRITRQSDYGIVLVSHLAAHPERSFGAPELAAQVNLPLPIVRKILKLLAREGLLVSQRGVKGGYCLALPPAVISVADVVTALEGPIALTECIEDAPGGGCAHEAVCPLMPKWQRINAVIQQALSGISLSELIAPWPQELPVLSHAARPVPAAVQTPLR</sequence>
<dbReference type="NCBIfam" id="TIGR00738">
    <property type="entry name" value="rrf2_super"/>
    <property type="match status" value="1"/>
</dbReference>
<dbReference type="PANTHER" id="PTHR33221">
    <property type="entry name" value="WINGED HELIX-TURN-HELIX TRANSCRIPTIONAL REGULATOR, RRF2 FAMILY"/>
    <property type="match status" value="1"/>
</dbReference>
<gene>
    <name evidence="1" type="ordered locus">glr1369</name>
</gene>
<dbReference type="EMBL" id="BA000045">
    <property type="protein sequence ID" value="BAC89310.1"/>
    <property type="molecule type" value="Genomic_DNA"/>
</dbReference>
<dbReference type="PANTHER" id="PTHR33221:SF2">
    <property type="entry name" value="TRANSCRIPTIONAL REGULATOR"/>
    <property type="match status" value="1"/>
</dbReference>
<dbReference type="EnsemblBacteria" id="BAC89310">
    <property type="protein sequence ID" value="BAC89310"/>
    <property type="gene ID" value="BAC89310"/>
</dbReference>
<dbReference type="NCBIfam" id="TIGR02944">
    <property type="entry name" value="suf_reg_Xantho"/>
    <property type="match status" value="1"/>
</dbReference>
<dbReference type="GO" id="GO:0006355">
    <property type="term" value="P:regulation of DNA-templated transcription"/>
    <property type="evidence" value="ECO:0000318"/>
    <property type="project" value="GO_Central"/>
</dbReference>
<dbReference type="GO" id="GO:0005829">
    <property type="term" value="C:cytosol"/>
    <property type="evidence" value="ECO:0000318"/>
    <property type="project" value="GO_Central"/>
</dbReference>
<reference evidence="1 2" key="1">
    <citation type="journal article" date="2003" name="DNA Res.">
        <title>Complete genome structure of Gloeobacter violaceus PCC 7421, a cyanobacterium that lacks thylakoids.</title>
        <authorList>
            <person name="Nakamura Y."/>
            <person name="Kaneko T."/>
            <person name="Sato S."/>
            <person name="Mimuro M."/>
            <person name="Miyashita H."/>
            <person name="Tsuchiya T."/>
            <person name="Sasamoto S."/>
            <person name="Watanabe A."/>
            <person name="Kawashima K."/>
            <person name="Kishida Y."/>
            <person name="Kiyokawa C."/>
            <person name="Kohara M."/>
            <person name="Matsumoto M."/>
            <person name="Matsuno A."/>
            <person name="Nakazaki N."/>
            <person name="Shimpo S."/>
            <person name="Takeuchi C."/>
            <person name="Yamada M."/>
            <person name="Tabata S."/>
        </authorList>
    </citation>
    <scope>NUCLEOTIDE SEQUENCE [LARGE SCALE GENOMIC DNA]</scope>
    <source>
        <strain evidence="2">ATCC 29082 / PCC 7421</strain>
    </source>
</reference>